<dbReference type="InterPro" id="IPR013780">
    <property type="entry name" value="Glyco_hydro_b"/>
</dbReference>
<evidence type="ECO:0000256" key="7">
    <source>
        <dbReference type="SAM" id="MobiDB-lite"/>
    </source>
</evidence>
<dbReference type="GO" id="GO:0005509">
    <property type="term" value="F:calcium ion binding"/>
    <property type="evidence" value="ECO:0007669"/>
    <property type="project" value="InterPro"/>
</dbReference>
<dbReference type="InterPro" id="IPR017853">
    <property type="entry name" value="GH"/>
</dbReference>
<evidence type="ECO:0000256" key="1">
    <source>
        <dbReference type="ARBA" id="ARBA00001913"/>
    </source>
</evidence>
<proteinExistence type="inferred from homology"/>
<dbReference type="Gene3D" id="2.60.40.1180">
    <property type="entry name" value="Golgi alpha-mannosidase II"/>
    <property type="match status" value="1"/>
</dbReference>
<dbReference type="Gene3D" id="3.20.20.80">
    <property type="entry name" value="Glycosidases"/>
    <property type="match status" value="1"/>
</dbReference>
<dbReference type="OrthoDB" id="550577at2759"/>
<comment type="similarity">
    <text evidence="2">Belongs to the glycosyl hydrolase 13 family.</text>
</comment>
<evidence type="ECO:0000313" key="10">
    <source>
        <dbReference type="Proteomes" id="UP000054302"/>
    </source>
</evidence>
<keyword evidence="5" id="KW-0119">Carbohydrate metabolism</keyword>
<dbReference type="RefSeq" id="XP_016219572.1">
    <property type="nucleotide sequence ID" value="XM_016374301.1"/>
</dbReference>
<dbReference type="NCBIfam" id="NF006969">
    <property type="entry name" value="PRK09441.1-2"/>
    <property type="match status" value="1"/>
</dbReference>
<keyword evidence="6" id="KW-0326">Glycosidase</keyword>
<dbReference type="InterPro" id="IPR013776">
    <property type="entry name" value="A-amylase_thermo"/>
</dbReference>
<keyword evidence="10" id="KW-1185">Reference proteome</keyword>
<evidence type="ECO:0000256" key="5">
    <source>
        <dbReference type="ARBA" id="ARBA00023277"/>
    </source>
</evidence>
<evidence type="ECO:0000256" key="6">
    <source>
        <dbReference type="ARBA" id="ARBA00023295"/>
    </source>
</evidence>
<accession>A0A0D1ZMP1</accession>
<dbReference type="HOGENOM" id="CLU_024572_2_0_1"/>
<feature type="domain" description="Glycosyl hydrolase family 13 catalytic" evidence="8">
    <location>
        <begin position="30"/>
        <end position="425"/>
    </location>
</feature>
<reference evidence="9 10" key="1">
    <citation type="submission" date="2015-01" db="EMBL/GenBank/DDBJ databases">
        <title>The Genome Sequence of Exophiala mesophila CBS40295.</title>
        <authorList>
            <consortium name="The Broad Institute Genomics Platform"/>
            <person name="Cuomo C."/>
            <person name="de Hoog S."/>
            <person name="Gorbushina A."/>
            <person name="Stielow B."/>
            <person name="Teixiera M."/>
            <person name="Abouelleil A."/>
            <person name="Chapman S.B."/>
            <person name="Priest M."/>
            <person name="Young S.K."/>
            <person name="Wortman J."/>
            <person name="Nusbaum C."/>
            <person name="Birren B."/>
        </authorList>
    </citation>
    <scope>NUCLEOTIDE SEQUENCE [LARGE SCALE GENOMIC DNA]</scope>
    <source>
        <strain evidence="9 10">CBS 40295</strain>
    </source>
</reference>
<dbReference type="NCBIfam" id="NF006968">
    <property type="entry name" value="PRK09441.1-1"/>
    <property type="match status" value="1"/>
</dbReference>
<keyword evidence="4" id="KW-0378">Hydrolase</keyword>
<dbReference type="OMA" id="MQYFEWN"/>
<dbReference type="EMBL" id="KN847527">
    <property type="protein sequence ID" value="KIV87998.1"/>
    <property type="molecule type" value="Genomic_DNA"/>
</dbReference>
<organism evidence="9 10">
    <name type="scientific">Exophiala mesophila</name>
    <name type="common">Black yeast-like fungus</name>
    <dbReference type="NCBI Taxonomy" id="212818"/>
    <lineage>
        <taxon>Eukaryota</taxon>
        <taxon>Fungi</taxon>
        <taxon>Dikarya</taxon>
        <taxon>Ascomycota</taxon>
        <taxon>Pezizomycotina</taxon>
        <taxon>Eurotiomycetes</taxon>
        <taxon>Chaetothyriomycetidae</taxon>
        <taxon>Chaetothyriales</taxon>
        <taxon>Herpotrichiellaceae</taxon>
        <taxon>Exophiala</taxon>
    </lineage>
</organism>
<dbReference type="SUPFAM" id="SSF51445">
    <property type="entry name" value="(Trans)glycosidases"/>
    <property type="match status" value="1"/>
</dbReference>
<keyword evidence="3" id="KW-0479">Metal-binding</keyword>
<dbReference type="SMART" id="SM00642">
    <property type="entry name" value="Aamy"/>
    <property type="match status" value="1"/>
</dbReference>
<dbReference type="Gene3D" id="2.40.30.140">
    <property type="match status" value="1"/>
</dbReference>
<evidence type="ECO:0000256" key="2">
    <source>
        <dbReference type="ARBA" id="ARBA00008061"/>
    </source>
</evidence>
<dbReference type="AlphaFoldDB" id="A0A0D1ZMP1"/>
<dbReference type="CDD" id="cd11318">
    <property type="entry name" value="AmyAc_bac_fung_AmyA"/>
    <property type="match status" value="1"/>
</dbReference>
<dbReference type="GO" id="GO:0005975">
    <property type="term" value="P:carbohydrate metabolic process"/>
    <property type="evidence" value="ECO:0007669"/>
    <property type="project" value="InterPro"/>
</dbReference>
<dbReference type="PANTHER" id="PTHR43447">
    <property type="entry name" value="ALPHA-AMYLASE"/>
    <property type="match status" value="1"/>
</dbReference>
<dbReference type="Pfam" id="PF00128">
    <property type="entry name" value="Alpha-amylase"/>
    <property type="match status" value="1"/>
</dbReference>
<feature type="region of interest" description="Disordered" evidence="7">
    <location>
        <begin position="1"/>
        <end position="26"/>
    </location>
</feature>
<dbReference type="InterPro" id="IPR006047">
    <property type="entry name" value="GH13_cat_dom"/>
</dbReference>
<dbReference type="PIRSF" id="PIRSF001021">
    <property type="entry name" value="Alph-amls_thrmst"/>
    <property type="match status" value="1"/>
</dbReference>
<dbReference type="VEuPathDB" id="FungiDB:PV10_09177"/>
<evidence type="ECO:0000256" key="3">
    <source>
        <dbReference type="ARBA" id="ARBA00022723"/>
    </source>
</evidence>
<sequence length="536" mass="60515">MQRLSSFARSLSGGGKTNGTANSDSIPQNQTIFQGFEWHLPGPEKPEQPSHWTLLKQLLPHLSALGVSHIWLPPGCKSTNVHDNGYGIYDLWDLGEFEAKGSRRTKWGVRKELDDLCKEANCLGIAVLWDAVLNHKAAADGKETSNGIKVDPRDRNRHISPQKELETWTSFDFPARENQYSNMKYNWKHFSGVDYDSRTKDHGIFRFVEKGEHGNTEWAQDVSHELGNYDYLMFADLDHSHPEVRKDIFDWGTWITSALGLGGMRLDAIKHYSLSFLIDLISHLDLQNKDLFFVGEYWVADSKILQNVLRAFNGRISLFDVQLVYNLSDYSQGRNTDLRRLLEGSLSELDPQHAVTFVANHDTQESQSLAAPVDEWFVPLAYSLILLRQNCGIPCVFWGDVFGINGPRPRLPACGGKLARLIAARKLYAYGAQIDYFDSVDCIGWTRMGHPSKANGAGLAVIMTNSWDRRTKRMSVGPGHAGQSWRDILGWEDRSVLIDGKGYGVFPVGHRSVGVWTDERATGFDKLKEFVFPRVV</sequence>
<protein>
    <recommendedName>
        <fullName evidence="8">Glycosyl hydrolase family 13 catalytic domain-containing protein</fullName>
    </recommendedName>
</protein>
<dbReference type="GeneID" id="27327022"/>
<dbReference type="GO" id="GO:0004553">
    <property type="term" value="F:hydrolase activity, hydrolyzing O-glycosyl compounds"/>
    <property type="evidence" value="ECO:0007669"/>
    <property type="project" value="InterPro"/>
</dbReference>
<dbReference type="SUPFAM" id="SSF51011">
    <property type="entry name" value="Glycosyl hydrolase domain"/>
    <property type="match status" value="1"/>
</dbReference>
<evidence type="ECO:0000256" key="4">
    <source>
        <dbReference type="ARBA" id="ARBA00022801"/>
    </source>
</evidence>
<dbReference type="Proteomes" id="UP000054302">
    <property type="component" value="Unassembled WGS sequence"/>
</dbReference>
<comment type="cofactor">
    <cofactor evidence="1">
        <name>Ca(2+)</name>
        <dbReference type="ChEBI" id="CHEBI:29108"/>
    </cofactor>
</comment>
<evidence type="ECO:0000313" key="9">
    <source>
        <dbReference type="EMBL" id="KIV87998.1"/>
    </source>
</evidence>
<dbReference type="STRING" id="212818.A0A0D1ZMP1"/>
<evidence type="ECO:0000259" key="8">
    <source>
        <dbReference type="SMART" id="SM00642"/>
    </source>
</evidence>
<gene>
    <name evidence="9" type="ORF">PV10_09177</name>
</gene>
<name>A0A0D1ZMP1_EXOME</name>